<gene>
    <name evidence="1" type="ORF">LCGC14_3053290</name>
</gene>
<accession>A0A0F8YTX2</accession>
<dbReference type="EMBL" id="LAZR01064419">
    <property type="protein sequence ID" value="KKK57554.1"/>
    <property type="molecule type" value="Genomic_DNA"/>
</dbReference>
<proteinExistence type="predicted"/>
<protein>
    <submittedName>
        <fullName evidence="1">Uncharacterized protein</fullName>
    </submittedName>
</protein>
<reference evidence="1" key="1">
    <citation type="journal article" date="2015" name="Nature">
        <title>Complex archaea that bridge the gap between prokaryotes and eukaryotes.</title>
        <authorList>
            <person name="Spang A."/>
            <person name="Saw J.H."/>
            <person name="Jorgensen S.L."/>
            <person name="Zaremba-Niedzwiedzka K."/>
            <person name="Martijn J."/>
            <person name="Lind A.E."/>
            <person name="van Eijk R."/>
            <person name="Schleper C."/>
            <person name="Guy L."/>
            <person name="Ettema T.J."/>
        </authorList>
    </citation>
    <scope>NUCLEOTIDE SEQUENCE</scope>
</reference>
<organism evidence="1">
    <name type="scientific">marine sediment metagenome</name>
    <dbReference type="NCBI Taxonomy" id="412755"/>
    <lineage>
        <taxon>unclassified sequences</taxon>
        <taxon>metagenomes</taxon>
        <taxon>ecological metagenomes</taxon>
    </lineage>
</organism>
<sequence length="49" mass="5965">MALEELKELEMIIWELRGYFQAQKDKLIKDNAMRMLDKLEIILKKKIEN</sequence>
<dbReference type="AlphaFoldDB" id="A0A0F8YTX2"/>
<evidence type="ECO:0000313" key="1">
    <source>
        <dbReference type="EMBL" id="KKK57554.1"/>
    </source>
</evidence>
<name>A0A0F8YTX2_9ZZZZ</name>
<comment type="caution">
    <text evidence="1">The sequence shown here is derived from an EMBL/GenBank/DDBJ whole genome shotgun (WGS) entry which is preliminary data.</text>
</comment>